<protein>
    <submittedName>
        <fullName evidence="1">Uncharacterized protein</fullName>
    </submittedName>
</protein>
<dbReference type="RefSeq" id="WP_378257397.1">
    <property type="nucleotide sequence ID" value="NZ_JBHSIT010000005.1"/>
</dbReference>
<accession>A0ABV9U093</accession>
<comment type="caution">
    <text evidence="1">The sequence shown here is derived from an EMBL/GenBank/DDBJ whole genome shotgun (WGS) entry which is preliminary data.</text>
</comment>
<gene>
    <name evidence="1" type="ORF">ACFPCY_20430</name>
</gene>
<evidence type="ECO:0000313" key="2">
    <source>
        <dbReference type="Proteomes" id="UP001595872"/>
    </source>
</evidence>
<sequence length="55" mass="6634">MSTSHREEQVLAEIKSRLTRENPELVARYALFERLVRDEGPPPRELPRRAWRHRP</sequence>
<organism evidence="1 2">
    <name type="scientific">Actinomadura gamaensis</name>
    <dbReference type="NCBI Taxonomy" id="1763541"/>
    <lineage>
        <taxon>Bacteria</taxon>
        <taxon>Bacillati</taxon>
        <taxon>Actinomycetota</taxon>
        <taxon>Actinomycetes</taxon>
        <taxon>Streptosporangiales</taxon>
        <taxon>Thermomonosporaceae</taxon>
        <taxon>Actinomadura</taxon>
    </lineage>
</organism>
<name>A0ABV9U093_9ACTN</name>
<evidence type="ECO:0000313" key="1">
    <source>
        <dbReference type="EMBL" id="MFC4909702.1"/>
    </source>
</evidence>
<proteinExistence type="predicted"/>
<reference evidence="2" key="1">
    <citation type="journal article" date="2019" name="Int. J. Syst. Evol. Microbiol.">
        <title>The Global Catalogue of Microorganisms (GCM) 10K type strain sequencing project: providing services to taxonomists for standard genome sequencing and annotation.</title>
        <authorList>
            <consortium name="The Broad Institute Genomics Platform"/>
            <consortium name="The Broad Institute Genome Sequencing Center for Infectious Disease"/>
            <person name="Wu L."/>
            <person name="Ma J."/>
        </authorList>
    </citation>
    <scope>NUCLEOTIDE SEQUENCE [LARGE SCALE GENOMIC DNA]</scope>
    <source>
        <strain evidence="2">KLKA75</strain>
    </source>
</reference>
<dbReference type="EMBL" id="JBHSIT010000005">
    <property type="protein sequence ID" value="MFC4909702.1"/>
    <property type="molecule type" value="Genomic_DNA"/>
</dbReference>
<keyword evidence="2" id="KW-1185">Reference proteome</keyword>
<dbReference type="Proteomes" id="UP001595872">
    <property type="component" value="Unassembled WGS sequence"/>
</dbReference>